<dbReference type="InterPro" id="IPR012725">
    <property type="entry name" value="Chaperone_DnaK"/>
</dbReference>
<evidence type="ECO:0000256" key="8">
    <source>
        <dbReference type="RuleBase" id="RU003322"/>
    </source>
</evidence>
<proteinExistence type="evidence at transcript level"/>
<accession>A0A3E2BJW0</accession>
<sequence>MGKIIGIDLGTTNSVVAVMEGDKVTVIANEEGGRTTPSVVGFTNKGEILVGQVAKRQRITNPENTIYSIKRFMGRRYNEVLNEIKQVPFKVVEASNGDVRVLAQGKEYSPPQISAFILQKLKKAAEDYLGEKVEKAVITVPAYFNDSQRKATKDAGTIAGLEVVRIINEPTAAALAYGMEKKKNEIIAVYDFGGGTFDISILEVGEGVVEVKSTNGDTHLGGDDIDQRVQDWIVSEFKKETGIDLTKDKMALQRLKEAAEKAKIELSTMMETEINLPFITADASGPKHLLMKLTRAKLEQLSEDLIQRSIPPVRQALEDAGLKPEDIHEVILVGGQTRMPRIQQVVRDFFGKEPHKGVNPDEVVAVGAAIQGAVLGGEVKDVLLLDVTPLTLGIETLGGVFTKMIPRNTTIPTRKSEIFTTAADNQNSVEIHILQGEREMAAYNRSLGRFHLDGIPPAPRGIPKIEVTFDIDANGILHVSAKDLATGRQQAITITGHSGLDEKEIERMVKEAEAHAAEDKRRREVIDARNQADQLIYSVEKLIRDNRDKIPAEEVSRAEQEIANTKKAMESDNLESIRAAIESLARASHHISEVLYRQAGPQQQAQGQPGAGYQGYTQGGPGPGAGSSKGDGKGEDEVIDAEVVDDDKKH</sequence>
<dbReference type="PRINTS" id="PR00301">
    <property type="entry name" value="HEATSHOCK70"/>
</dbReference>
<dbReference type="NCBIfam" id="NF003520">
    <property type="entry name" value="PRK05183.1"/>
    <property type="match status" value="1"/>
</dbReference>
<dbReference type="GO" id="GO:0140662">
    <property type="term" value="F:ATP-dependent protein folding chaperone"/>
    <property type="evidence" value="ECO:0007669"/>
    <property type="project" value="InterPro"/>
</dbReference>
<evidence type="ECO:0000256" key="4">
    <source>
        <dbReference type="ARBA" id="ARBA00022840"/>
    </source>
</evidence>
<dbReference type="SUPFAM" id="SSF100934">
    <property type="entry name" value="Heat shock protein 70kD (HSP70), C-terminal subdomain"/>
    <property type="match status" value="1"/>
</dbReference>
<dbReference type="Gene3D" id="1.20.1270.10">
    <property type="match status" value="1"/>
</dbReference>
<dbReference type="InterPro" id="IPR043129">
    <property type="entry name" value="ATPase_NBD"/>
</dbReference>
<evidence type="ECO:0000313" key="11">
    <source>
        <dbReference type="EMBL" id="RFT15030.1"/>
    </source>
</evidence>
<dbReference type="PROSITE" id="PS00329">
    <property type="entry name" value="HSP70_2"/>
    <property type="match status" value="1"/>
</dbReference>
<dbReference type="FunFam" id="3.90.640.10:FF:000003">
    <property type="entry name" value="Molecular chaperone DnaK"/>
    <property type="match status" value="1"/>
</dbReference>
<evidence type="ECO:0000256" key="1">
    <source>
        <dbReference type="ARBA" id="ARBA00007381"/>
    </source>
</evidence>
<protein>
    <recommendedName>
        <fullName evidence="7">Chaperone protein DnaK</fullName>
    </recommendedName>
    <alternativeName>
        <fullName evidence="7">HSP70</fullName>
    </alternativeName>
    <alternativeName>
        <fullName evidence="7">Heat shock 70 kDa protein</fullName>
    </alternativeName>
    <alternativeName>
        <fullName evidence="7">Heat shock protein 70</fullName>
    </alternativeName>
</protein>
<dbReference type="SUPFAM" id="SSF100920">
    <property type="entry name" value="Heat shock protein 70kD (HSP70), peptide-binding domain"/>
    <property type="match status" value="1"/>
</dbReference>
<keyword evidence="6 7" id="KW-0143">Chaperone</keyword>
<dbReference type="EMBL" id="QUAH01000014">
    <property type="protein sequence ID" value="RFT15030.1"/>
    <property type="molecule type" value="Genomic_DNA"/>
</dbReference>
<evidence type="ECO:0000256" key="9">
    <source>
        <dbReference type="SAM" id="Coils"/>
    </source>
</evidence>
<dbReference type="InterPro" id="IPR018181">
    <property type="entry name" value="Heat_shock_70_CS"/>
</dbReference>
<dbReference type="Pfam" id="PF00012">
    <property type="entry name" value="HSP70"/>
    <property type="match status" value="1"/>
</dbReference>
<evidence type="ECO:0000256" key="5">
    <source>
        <dbReference type="ARBA" id="ARBA00023016"/>
    </source>
</evidence>
<keyword evidence="9" id="KW-0175">Coiled coil</keyword>
<dbReference type="Gene3D" id="3.90.640.10">
    <property type="entry name" value="Actin, Chain A, domain 4"/>
    <property type="match status" value="1"/>
</dbReference>
<keyword evidence="4 7" id="KW-0067">ATP-binding</keyword>
<dbReference type="AlphaFoldDB" id="A0A3E2BJW0"/>
<dbReference type="PROSITE" id="PS00297">
    <property type="entry name" value="HSP70_1"/>
    <property type="match status" value="1"/>
</dbReference>
<dbReference type="FunFam" id="1.20.1270.10:FF:000001">
    <property type="entry name" value="Molecular chaperone DnaK"/>
    <property type="match status" value="1"/>
</dbReference>
<dbReference type="Gene3D" id="3.30.420.40">
    <property type="match status" value="2"/>
</dbReference>
<dbReference type="CDD" id="cd10234">
    <property type="entry name" value="ASKHA_NBD_HSP70_DnaK-like"/>
    <property type="match status" value="1"/>
</dbReference>
<dbReference type="GO" id="GO:0051082">
    <property type="term" value="F:unfolded protein binding"/>
    <property type="evidence" value="ECO:0007669"/>
    <property type="project" value="InterPro"/>
</dbReference>
<dbReference type="HAMAP" id="MF_00332">
    <property type="entry name" value="DnaK"/>
    <property type="match status" value="1"/>
</dbReference>
<keyword evidence="2 7" id="KW-0597">Phosphoprotein</keyword>
<feature type="region of interest" description="Disordered" evidence="10">
    <location>
        <begin position="599"/>
        <end position="650"/>
    </location>
</feature>
<evidence type="ECO:0000256" key="3">
    <source>
        <dbReference type="ARBA" id="ARBA00022741"/>
    </source>
</evidence>
<feature type="coiled-coil region" evidence="9">
    <location>
        <begin position="245"/>
        <end position="272"/>
    </location>
</feature>
<dbReference type="SUPFAM" id="SSF53067">
    <property type="entry name" value="Actin-like ATPase domain"/>
    <property type="match status" value="2"/>
</dbReference>
<keyword evidence="3 7" id="KW-0547">Nucleotide-binding</keyword>
<feature type="modified residue" description="Phosphothreonine; by autocatalysis" evidence="7">
    <location>
        <position position="196"/>
    </location>
</feature>
<dbReference type="NCBIfam" id="NF001413">
    <property type="entry name" value="PRK00290.1"/>
    <property type="match status" value="1"/>
</dbReference>
<dbReference type="GO" id="GO:0005524">
    <property type="term" value="F:ATP binding"/>
    <property type="evidence" value="ECO:0007669"/>
    <property type="project" value="UniProtKB-UniRule"/>
</dbReference>
<dbReference type="FunFam" id="3.30.420.40:FF:000004">
    <property type="entry name" value="Molecular chaperone DnaK"/>
    <property type="match status" value="1"/>
</dbReference>
<dbReference type="FunFam" id="3.30.30.30:FF:000005">
    <property type="entry name" value="Heat shock protein ssb1"/>
    <property type="match status" value="1"/>
</dbReference>
<comment type="similarity">
    <text evidence="1 7 8">Belongs to the heat shock protein 70 family.</text>
</comment>
<name>A0A3E2BJW0_9BACT</name>
<comment type="caution">
    <text evidence="11">The sequence shown here is derived from an EMBL/GenBank/DDBJ whole genome shotgun (WGS) entry which is preliminary data.</text>
</comment>
<dbReference type="InterPro" id="IPR013126">
    <property type="entry name" value="Hsp_70_fam"/>
</dbReference>
<dbReference type="InterPro" id="IPR029047">
    <property type="entry name" value="HSP70_peptide-bd_sf"/>
</dbReference>
<feature type="compositionally biased region" description="Acidic residues" evidence="10">
    <location>
        <begin position="637"/>
        <end position="650"/>
    </location>
</feature>
<evidence type="ECO:0000256" key="10">
    <source>
        <dbReference type="SAM" id="MobiDB-lite"/>
    </source>
</evidence>
<dbReference type="Proteomes" id="UP000257323">
    <property type="component" value="Unassembled WGS sequence"/>
</dbReference>
<evidence type="ECO:0000256" key="2">
    <source>
        <dbReference type="ARBA" id="ARBA00022553"/>
    </source>
</evidence>
<evidence type="ECO:0000313" key="12">
    <source>
        <dbReference type="Proteomes" id="UP000257323"/>
    </source>
</evidence>
<evidence type="ECO:0000256" key="7">
    <source>
        <dbReference type="HAMAP-Rule" id="MF_00332"/>
    </source>
</evidence>
<evidence type="ECO:0000256" key="6">
    <source>
        <dbReference type="ARBA" id="ARBA00023186"/>
    </source>
</evidence>
<comment type="induction">
    <text evidence="7">By stress conditions e.g. heat shock.</text>
</comment>
<feature type="compositionally biased region" description="Low complexity" evidence="10">
    <location>
        <begin position="599"/>
        <end position="608"/>
    </location>
</feature>
<dbReference type="NCBIfam" id="TIGR02350">
    <property type="entry name" value="prok_dnaK"/>
    <property type="match status" value="1"/>
</dbReference>
<dbReference type="InterPro" id="IPR029048">
    <property type="entry name" value="HSP70_C_sf"/>
</dbReference>
<gene>
    <name evidence="7" type="primary">dnaK</name>
    <name evidence="11" type="ORF">OP8BY_1140</name>
</gene>
<comment type="function">
    <text evidence="7">Acts as a chaperone.</text>
</comment>
<feature type="compositionally biased region" description="Gly residues" evidence="10">
    <location>
        <begin position="609"/>
        <end position="629"/>
    </location>
</feature>
<organism evidence="11 12">
    <name type="scientific">Candidatus Saccharicenans subterraneus</name>
    <dbReference type="NCBI Taxonomy" id="2508984"/>
    <lineage>
        <taxon>Bacteria</taxon>
        <taxon>Candidatus Aminicenantota</taxon>
        <taxon>Candidatus Aminicenantia</taxon>
        <taxon>Candidatus Aminicenantales</taxon>
        <taxon>Candidatus Saccharicenantaceae</taxon>
        <taxon>Candidatus Saccharicenans</taxon>
    </lineage>
</organism>
<dbReference type="PANTHER" id="PTHR19375">
    <property type="entry name" value="HEAT SHOCK PROTEIN 70KDA"/>
    <property type="match status" value="1"/>
</dbReference>
<dbReference type="FunFam" id="2.60.34.10:FF:000014">
    <property type="entry name" value="Chaperone protein DnaK HSP70"/>
    <property type="match status" value="1"/>
</dbReference>
<dbReference type="Gene3D" id="2.60.34.10">
    <property type="entry name" value="Substrate Binding Domain Of DNAk, Chain A, domain 1"/>
    <property type="match status" value="1"/>
</dbReference>
<dbReference type="PROSITE" id="PS01036">
    <property type="entry name" value="HSP70_3"/>
    <property type="match status" value="1"/>
</dbReference>
<keyword evidence="5 7" id="KW-0346">Stress response</keyword>
<reference evidence="11 12" key="1">
    <citation type="submission" date="2018-08" db="EMBL/GenBank/DDBJ databases">
        <title>Genome analysis of the thermophilic bacterium of the candidate phylum Aminicenantes from deep subsurface aquifer revealed its physiology and ecological role.</title>
        <authorList>
            <person name="Kadnikov V.V."/>
            <person name="Mardanov A.V."/>
            <person name="Beletsky A.V."/>
            <person name="Karnachuk O.V."/>
            <person name="Ravin N.V."/>
        </authorList>
    </citation>
    <scope>NUCLEOTIDE SEQUENCE [LARGE SCALE GENOMIC DNA]</scope>
    <source>
        <strain evidence="11">BY38</strain>
    </source>
</reference>